<dbReference type="Proteomes" id="UP001175271">
    <property type="component" value="Unassembled WGS sequence"/>
</dbReference>
<dbReference type="PANTHER" id="PTHR44115:SF4">
    <property type="entry name" value="OXIDOREDUCTASE"/>
    <property type="match status" value="1"/>
</dbReference>
<protein>
    <submittedName>
        <fullName evidence="1">Uncharacterized protein</fullName>
    </submittedName>
</protein>
<proteinExistence type="predicted"/>
<dbReference type="PRINTS" id="PR00080">
    <property type="entry name" value="SDRFAMILY"/>
</dbReference>
<comment type="caution">
    <text evidence="1">The sequence shown here is derived from an EMBL/GenBank/DDBJ whole genome shotgun (WGS) entry which is preliminary data.</text>
</comment>
<accession>A0AA39I6A0</accession>
<dbReference type="PANTHER" id="PTHR44115">
    <property type="entry name" value="PROTEIN CBG09704"/>
    <property type="match status" value="1"/>
</dbReference>
<dbReference type="InterPro" id="IPR036291">
    <property type="entry name" value="NAD(P)-bd_dom_sf"/>
</dbReference>
<dbReference type="Pfam" id="PF13561">
    <property type="entry name" value="adh_short_C2"/>
    <property type="match status" value="1"/>
</dbReference>
<gene>
    <name evidence="1" type="ORF">QR680_013669</name>
</gene>
<dbReference type="FunFam" id="3.40.50.720:FF:000084">
    <property type="entry name" value="Short-chain dehydrogenase reductase"/>
    <property type="match status" value="1"/>
</dbReference>
<reference evidence="1" key="1">
    <citation type="submission" date="2023-06" db="EMBL/GenBank/DDBJ databases">
        <title>Genomic analysis of the entomopathogenic nematode Steinernema hermaphroditum.</title>
        <authorList>
            <person name="Schwarz E.M."/>
            <person name="Heppert J.K."/>
            <person name="Baniya A."/>
            <person name="Schwartz H.T."/>
            <person name="Tan C.-H."/>
            <person name="Antoshechkin I."/>
            <person name="Sternberg P.W."/>
            <person name="Goodrich-Blair H."/>
            <person name="Dillman A.R."/>
        </authorList>
    </citation>
    <scope>NUCLEOTIDE SEQUENCE</scope>
    <source>
        <strain evidence="1">PS9179</strain>
        <tissue evidence="1">Whole animal</tissue>
    </source>
</reference>
<evidence type="ECO:0000313" key="2">
    <source>
        <dbReference type="Proteomes" id="UP001175271"/>
    </source>
</evidence>
<dbReference type="InterPro" id="IPR002347">
    <property type="entry name" value="SDR_fam"/>
</dbReference>
<name>A0AA39I6A0_9BILA</name>
<dbReference type="SUPFAM" id="SSF51735">
    <property type="entry name" value="NAD(P)-binding Rossmann-fold domains"/>
    <property type="match status" value="1"/>
</dbReference>
<dbReference type="PRINTS" id="PR00081">
    <property type="entry name" value="GDHRDH"/>
</dbReference>
<sequence length="450" mass="49393">MEGADVSIPSDISKFLWEFAKSKFIDCVGIDMSRSPFTSRVIPLKFIERATAIRDLMAGLRITPMLFAGSLLGWYRECSIITHTTDFDFAMSSSEYNANLLEKLKSFPKFELYWIMGTPSDRFEISVYADGIKIDLFALYSSPSSRHSFLGGFDLDNNEKFIFAYPEVKEVCTGDLLGRLMFVPCNVLELLKKFAGKVVIVTGSSSGIGQGIALLFGQQGANVTIHGLDGDEVKETQKVMLDEGITAERILMVSGDLLDPIICEKLIEETISKWGKIDILVNNAGVDSKPGVALDSEENFDFTFGVNVKQIVRINKLAVPYLEKTKGAIVNTCSVTALARMHNVPTFYAMSKAALDHYVRYEAPGLAEKGIRMNNIAPGITLTNIRIRIGFSQEESDKLAKKFCDTSVPLGRPGLPKDMAQAVAFLASDEASYVCGTTLLVDGGMLLGRA</sequence>
<keyword evidence="2" id="KW-1185">Reference proteome</keyword>
<organism evidence="1 2">
    <name type="scientific">Steinernema hermaphroditum</name>
    <dbReference type="NCBI Taxonomy" id="289476"/>
    <lineage>
        <taxon>Eukaryota</taxon>
        <taxon>Metazoa</taxon>
        <taxon>Ecdysozoa</taxon>
        <taxon>Nematoda</taxon>
        <taxon>Chromadorea</taxon>
        <taxon>Rhabditida</taxon>
        <taxon>Tylenchina</taxon>
        <taxon>Panagrolaimomorpha</taxon>
        <taxon>Strongyloidoidea</taxon>
        <taxon>Steinernematidae</taxon>
        <taxon>Steinernema</taxon>
    </lineage>
</organism>
<dbReference type="EMBL" id="JAUCMV010000002">
    <property type="protein sequence ID" value="KAK0418611.1"/>
    <property type="molecule type" value="Genomic_DNA"/>
</dbReference>
<dbReference type="AlphaFoldDB" id="A0AA39I6A0"/>
<dbReference type="Gene3D" id="3.40.50.720">
    <property type="entry name" value="NAD(P)-binding Rossmann-like Domain"/>
    <property type="match status" value="1"/>
</dbReference>
<evidence type="ECO:0000313" key="1">
    <source>
        <dbReference type="EMBL" id="KAK0418611.1"/>
    </source>
</evidence>